<feature type="chain" id="PRO_5022152695" description="peptidylprolyl isomerase" evidence="4">
    <location>
        <begin position="29"/>
        <end position="208"/>
    </location>
</feature>
<protein>
    <recommendedName>
        <fullName evidence="1">peptidylprolyl isomerase</fullName>
        <ecNumber evidence="1">5.2.1.8</ecNumber>
    </recommendedName>
</protein>
<evidence type="ECO:0000313" key="7">
    <source>
        <dbReference type="Proteomes" id="UP000315700"/>
    </source>
</evidence>
<dbReference type="RefSeq" id="WP_145033957.1">
    <property type="nucleotide sequence ID" value="NZ_CP036271.1"/>
</dbReference>
<dbReference type="PANTHER" id="PTHR43246">
    <property type="entry name" value="PEPTIDYL-PROLYL CIS-TRANS ISOMERASE CYP38, CHLOROPLASTIC"/>
    <property type="match status" value="1"/>
</dbReference>
<dbReference type="InterPro" id="IPR029000">
    <property type="entry name" value="Cyclophilin-like_dom_sf"/>
</dbReference>
<keyword evidence="4" id="KW-0732">Signal</keyword>
<dbReference type="AlphaFoldDB" id="A0A517SK41"/>
<feature type="domain" description="PPIase cyclophilin-type" evidence="5">
    <location>
        <begin position="44"/>
        <end position="177"/>
    </location>
</feature>
<gene>
    <name evidence="6" type="primary">ppiA_3</name>
    <name evidence="6" type="ORF">Pan44_45400</name>
</gene>
<dbReference type="EMBL" id="CP036271">
    <property type="protein sequence ID" value="QDT56486.1"/>
    <property type="molecule type" value="Genomic_DNA"/>
</dbReference>
<proteinExistence type="predicted"/>
<dbReference type="KEGG" id="ccos:Pan44_45400"/>
<keyword evidence="3 6" id="KW-0413">Isomerase</keyword>
<dbReference type="OrthoDB" id="270889at2"/>
<dbReference type="InterPro" id="IPR044665">
    <property type="entry name" value="E_coli_cyclophilin_A-like"/>
</dbReference>
<dbReference type="Gene3D" id="2.40.100.10">
    <property type="entry name" value="Cyclophilin-like"/>
    <property type="match status" value="1"/>
</dbReference>
<dbReference type="PROSITE" id="PS50072">
    <property type="entry name" value="CSA_PPIASE_2"/>
    <property type="match status" value="1"/>
</dbReference>
<name>A0A517SK41_9PLAN</name>
<evidence type="ECO:0000256" key="3">
    <source>
        <dbReference type="ARBA" id="ARBA00023235"/>
    </source>
</evidence>
<evidence type="ECO:0000259" key="5">
    <source>
        <dbReference type="PROSITE" id="PS50072"/>
    </source>
</evidence>
<feature type="signal peptide" evidence="4">
    <location>
        <begin position="1"/>
        <end position="28"/>
    </location>
</feature>
<evidence type="ECO:0000313" key="6">
    <source>
        <dbReference type="EMBL" id="QDT56486.1"/>
    </source>
</evidence>
<dbReference type="Proteomes" id="UP000315700">
    <property type="component" value="Chromosome"/>
</dbReference>
<evidence type="ECO:0000256" key="4">
    <source>
        <dbReference type="SAM" id="SignalP"/>
    </source>
</evidence>
<dbReference type="GO" id="GO:0003755">
    <property type="term" value="F:peptidyl-prolyl cis-trans isomerase activity"/>
    <property type="evidence" value="ECO:0007669"/>
    <property type="project" value="UniProtKB-KW"/>
</dbReference>
<dbReference type="EC" id="5.2.1.8" evidence="1"/>
<keyword evidence="2" id="KW-0697">Rotamase</keyword>
<sequence precursor="true">MLKTITKCLTGALVLAAAAISGPAAALAQDAQAPFYVKFETTKGDFIVEVNPEWAPNGAAHVKELVESKFYDGCGFFRNVDGFMVQFGMNGDPKVQAEWGEKTIKDDPVKRSNKRGFLTYAQTAAPNSRSTQLFISHGDNSFLDGQRFAPIGVVVQGMTVVDSLYKTGENPGETQPMIKAQGNEYLKKKYPQLDYIKTARIVDKPAAK</sequence>
<keyword evidence="7" id="KW-1185">Reference proteome</keyword>
<dbReference type="InterPro" id="IPR002130">
    <property type="entry name" value="Cyclophilin-type_PPIase_dom"/>
</dbReference>
<dbReference type="Pfam" id="PF00160">
    <property type="entry name" value="Pro_isomerase"/>
    <property type="match status" value="1"/>
</dbReference>
<evidence type="ECO:0000256" key="2">
    <source>
        <dbReference type="ARBA" id="ARBA00023110"/>
    </source>
</evidence>
<accession>A0A517SK41</accession>
<reference evidence="6 7" key="1">
    <citation type="submission" date="2019-02" db="EMBL/GenBank/DDBJ databases">
        <title>Deep-cultivation of Planctomycetes and their phenomic and genomic characterization uncovers novel biology.</title>
        <authorList>
            <person name="Wiegand S."/>
            <person name="Jogler M."/>
            <person name="Boedeker C."/>
            <person name="Pinto D."/>
            <person name="Vollmers J."/>
            <person name="Rivas-Marin E."/>
            <person name="Kohn T."/>
            <person name="Peeters S.H."/>
            <person name="Heuer A."/>
            <person name="Rast P."/>
            <person name="Oberbeckmann S."/>
            <person name="Bunk B."/>
            <person name="Jeske O."/>
            <person name="Meyerdierks A."/>
            <person name="Storesund J.E."/>
            <person name="Kallscheuer N."/>
            <person name="Luecker S."/>
            <person name="Lage O.M."/>
            <person name="Pohl T."/>
            <person name="Merkel B.J."/>
            <person name="Hornburger P."/>
            <person name="Mueller R.-W."/>
            <person name="Bruemmer F."/>
            <person name="Labrenz M."/>
            <person name="Spormann A.M."/>
            <person name="Op den Camp H."/>
            <person name="Overmann J."/>
            <person name="Amann R."/>
            <person name="Jetten M.S.M."/>
            <person name="Mascher T."/>
            <person name="Medema M.H."/>
            <person name="Devos D.P."/>
            <person name="Kaster A.-K."/>
            <person name="Ovreas L."/>
            <person name="Rohde M."/>
            <person name="Galperin M.Y."/>
            <person name="Jogler C."/>
        </authorList>
    </citation>
    <scope>NUCLEOTIDE SEQUENCE [LARGE SCALE GENOMIC DNA]</scope>
    <source>
        <strain evidence="6 7">Pan44</strain>
    </source>
</reference>
<organism evidence="6 7">
    <name type="scientific">Caulifigura coniformis</name>
    <dbReference type="NCBI Taxonomy" id="2527983"/>
    <lineage>
        <taxon>Bacteria</taxon>
        <taxon>Pseudomonadati</taxon>
        <taxon>Planctomycetota</taxon>
        <taxon>Planctomycetia</taxon>
        <taxon>Planctomycetales</taxon>
        <taxon>Planctomycetaceae</taxon>
        <taxon>Caulifigura</taxon>
    </lineage>
</organism>
<dbReference type="InParanoid" id="A0A517SK41"/>
<dbReference type="SUPFAM" id="SSF50891">
    <property type="entry name" value="Cyclophilin-like"/>
    <property type="match status" value="1"/>
</dbReference>
<evidence type="ECO:0000256" key="1">
    <source>
        <dbReference type="ARBA" id="ARBA00013194"/>
    </source>
</evidence>